<dbReference type="SUPFAM" id="SSF46785">
    <property type="entry name" value="Winged helix' DNA-binding domain"/>
    <property type="match status" value="1"/>
</dbReference>
<evidence type="ECO:0000313" key="1">
    <source>
        <dbReference type="EMBL" id="GJD42430.1"/>
    </source>
</evidence>
<evidence type="ECO:0008006" key="3">
    <source>
        <dbReference type="Google" id="ProtNLM"/>
    </source>
</evidence>
<dbReference type="Proteomes" id="UP001055117">
    <property type="component" value="Unassembled WGS sequence"/>
</dbReference>
<dbReference type="EMBL" id="BPQG01000004">
    <property type="protein sequence ID" value="GJD42430.1"/>
    <property type="molecule type" value="Genomic_DNA"/>
</dbReference>
<name>A0ABQ4QC81_9HYPH</name>
<evidence type="ECO:0000313" key="2">
    <source>
        <dbReference type="Proteomes" id="UP001055117"/>
    </source>
</evidence>
<dbReference type="Gene3D" id="1.10.10.10">
    <property type="entry name" value="Winged helix-like DNA-binding domain superfamily/Winged helix DNA-binding domain"/>
    <property type="match status" value="1"/>
</dbReference>
<dbReference type="RefSeq" id="WP_147764349.1">
    <property type="nucleotide sequence ID" value="NZ_BPQG01000004.1"/>
</dbReference>
<gene>
    <name evidence="1" type="ORF">AFCDBAGC_0266</name>
</gene>
<dbReference type="InterPro" id="IPR036390">
    <property type="entry name" value="WH_DNA-bd_sf"/>
</dbReference>
<keyword evidence="2" id="KW-1185">Reference proteome</keyword>
<organism evidence="1 2">
    <name type="scientific">Methylobacterium cerastii</name>
    <dbReference type="NCBI Taxonomy" id="932741"/>
    <lineage>
        <taxon>Bacteria</taxon>
        <taxon>Pseudomonadati</taxon>
        <taxon>Pseudomonadota</taxon>
        <taxon>Alphaproteobacteria</taxon>
        <taxon>Hyphomicrobiales</taxon>
        <taxon>Methylobacteriaceae</taxon>
        <taxon>Methylobacterium</taxon>
    </lineage>
</organism>
<comment type="caution">
    <text evidence="1">The sequence shown here is derived from an EMBL/GenBank/DDBJ whole genome shotgun (WGS) entry which is preliminary data.</text>
</comment>
<protein>
    <recommendedName>
        <fullName evidence="3">MarR family transcriptional regulator</fullName>
    </recommendedName>
</protein>
<reference evidence="1 2" key="1">
    <citation type="journal article" date="2021" name="Front. Microbiol.">
        <title>Comprehensive Comparative Genomics and Phenotyping of Methylobacterium Species.</title>
        <authorList>
            <person name="Alessa O."/>
            <person name="Ogura Y."/>
            <person name="Fujitani Y."/>
            <person name="Takami H."/>
            <person name="Hayashi T."/>
            <person name="Sahin N."/>
            <person name="Tani A."/>
        </authorList>
    </citation>
    <scope>NUCLEOTIDE SEQUENCE [LARGE SCALE GENOMIC DNA]</scope>
    <source>
        <strain evidence="1 2">DSM 23679</strain>
    </source>
</reference>
<sequence length="107" mass="10837">MSTADDASAADETAFLTLVEAVARRRPGLEPIEAVLLAAAFVGAVADSRSLAKAFDVAHAHALRAVAALDEAGLVAVGRRDARSSRAHYALTEDGAALVAAAEADPA</sequence>
<accession>A0ABQ4QC81</accession>
<dbReference type="InterPro" id="IPR036388">
    <property type="entry name" value="WH-like_DNA-bd_sf"/>
</dbReference>
<proteinExistence type="predicted"/>